<feature type="region of interest" description="Disordered" evidence="1">
    <location>
        <begin position="1"/>
        <end position="28"/>
    </location>
</feature>
<feature type="non-terminal residue" evidence="2">
    <location>
        <position position="28"/>
    </location>
</feature>
<evidence type="ECO:0000313" key="2">
    <source>
        <dbReference type="EMBL" id="GFU32020.1"/>
    </source>
</evidence>
<accession>A0A8X6QQW8</accession>
<dbReference type="AlphaFoldDB" id="A0A8X6QQW8"/>
<proteinExistence type="predicted"/>
<sequence length="28" mass="2930">MRAADSKGPPPPPSPPHFSQLQVNESAS</sequence>
<gene>
    <name evidence="2" type="ORF">NPIL_376291</name>
</gene>
<keyword evidence="3" id="KW-1185">Reference proteome</keyword>
<evidence type="ECO:0000313" key="3">
    <source>
        <dbReference type="Proteomes" id="UP000887013"/>
    </source>
</evidence>
<organism evidence="2 3">
    <name type="scientific">Nephila pilipes</name>
    <name type="common">Giant wood spider</name>
    <name type="synonym">Nephila maculata</name>
    <dbReference type="NCBI Taxonomy" id="299642"/>
    <lineage>
        <taxon>Eukaryota</taxon>
        <taxon>Metazoa</taxon>
        <taxon>Ecdysozoa</taxon>
        <taxon>Arthropoda</taxon>
        <taxon>Chelicerata</taxon>
        <taxon>Arachnida</taxon>
        <taxon>Araneae</taxon>
        <taxon>Araneomorphae</taxon>
        <taxon>Entelegynae</taxon>
        <taxon>Araneoidea</taxon>
        <taxon>Nephilidae</taxon>
        <taxon>Nephila</taxon>
    </lineage>
</organism>
<evidence type="ECO:0000256" key="1">
    <source>
        <dbReference type="SAM" id="MobiDB-lite"/>
    </source>
</evidence>
<dbReference type="Proteomes" id="UP000887013">
    <property type="component" value="Unassembled WGS sequence"/>
</dbReference>
<name>A0A8X6QQW8_NEPPI</name>
<comment type="caution">
    <text evidence="2">The sequence shown here is derived from an EMBL/GenBank/DDBJ whole genome shotgun (WGS) entry which is preliminary data.</text>
</comment>
<feature type="compositionally biased region" description="Polar residues" evidence="1">
    <location>
        <begin position="17"/>
        <end position="28"/>
    </location>
</feature>
<reference evidence="2" key="1">
    <citation type="submission" date="2020-08" db="EMBL/GenBank/DDBJ databases">
        <title>Multicomponent nature underlies the extraordinary mechanical properties of spider dragline silk.</title>
        <authorList>
            <person name="Kono N."/>
            <person name="Nakamura H."/>
            <person name="Mori M."/>
            <person name="Yoshida Y."/>
            <person name="Ohtoshi R."/>
            <person name="Malay A.D."/>
            <person name="Moran D.A.P."/>
            <person name="Tomita M."/>
            <person name="Numata K."/>
            <person name="Arakawa K."/>
        </authorList>
    </citation>
    <scope>NUCLEOTIDE SEQUENCE</scope>
</reference>
<dbReference type="EMBL" id="BMAW01083072">
    <property type="protein sequence ID" value="GFU32020.1"/>
    <property type="molecule type" value="Genomic_DNA"/>
</dbReference>
<protein>
    <submittedName>
        <fullName evidence="2">Uncharacterized protein</fullName>
    </submittedName>
</protein>